<dbReference type="EMBL" id="KN837500">
    <property type="protein sequence ID" value="KIJ24339.1"/>
    <property type="molecule type" value="Genomic_DNA"/>
</dbReference>
<accession>A0A0C9TR14</accession>
<keyword evidence="2" id="KW-1185">Reference proteome</keyword>
<reference evidence="1 2" key="1">
    <citation type="submission" date="2014-06" db="EMBL/GenBank/DDBJ databases">
        <title>Evolutionary Origins and Diversification of the Mycorrhizal Mutualists.</title>
        <authorList>
            <consortium name="DOE Joint Genome Institute"/>
            <consortium name="Mycorrhizal Genomics Consortium"/>
            <person name="Kohler A."/>
            <person name="Kuo A."/>
            <person name="Nagy L.G."/>
            <person name="Floudas D."/>
            <person name="Copeland A."/>
            <person name="Barry K.W."/>
            <person name="Cichocki N."/>
            <person name="Veneault-Fourrey C."/>
            <person name="LaButti K."/>
            <person name="Lindquist E.A."/>
            <person name="Lipzen A."/>
            <person name="Lundell T."/>
            <person name="Morin E."/>
            <person name="Murat C."/>
            <person name="Riley R."/>
            <person name="Ohm R."/>
            <person name="Sun H."/>
            <person name="Tunlid A."/>
            <person name="Henrissat B."/>
            <person name="Grigoriev I.V."/>
            <person name="Hibbett D.S."/>
            <person name="Martin F."/>
        </authorList>
    </citation>
    <scope>NUCLEOTIDE SEQUENCE [LARGE SCALE GENOMIC DNA]</scope>
    <source>
        <strain evidence="1 2">SS14</strain>
    </source>
</reference>
<dbReference type="HOGENOM" id="CLU_2814074_0_0_1"/>
<organism evidence="1 2">
    <name type="scientific">Sphaerobolus stellatus (strain SS14)</name>
    <dbReference type="NCBI Taxonomy" id="990650"/>
    <lineage>
        <taxon>Eukaryota</taxon>
        <taxon>Fungi</taxon>
        <taxon>Dikarya</taxon>
        <taxon>Basidiomycota</taxon>
        <taxon>Agaricomycotina</taxon>
        <taxon>Agaricomycetes</taxon>
        <taxon>Phallomycetidae</taxon>
        <taxon>Geastrales</taxon>
        <taxon>Sphaerobolaceae</taxon>
        <taxon>Sphaerobolus</taxon>
    </lineage>
</organism>
<dbReference type="Proteomes" id="UP000054279">
    <property type="component" value="Unassembled WGS sequence"/>
</dbReference>
<evidence type="ECO:0000313" key="1">
    <source>
        <dbReference type="EMBL" id="KIJ24339.1"/>
    </source>
</evidence>
<evidence type="ECO:0000313" key="2">
    <source>
        <dbReference type="Proteomes" id="UP000054279"/>
    </source>
</evidence>
<gene>
    <name evidence="1" type="ORF">M422DRAFT_39214</name>
</gene>
<sequence length="67" mass="7505">MWSEYGLEGGSVITATLLRCHAMRPRLKIIQAHLVSATNAIQPPAYNVAVRFLDYPSDHQCFTPSPY</sequence>
<dbReference type="AlphaFoldDB" id="A0A0C9TR14"/>
<proteinExistence type="predicted"/>
<protein>
    <submittedName>
        <fullName evidence="1">Uncharacterized protein</fullName>
    </submittedName>
</protein>
<name>A0A0C9TR14_SPHS4</name>